<feature type="transmembrane region" description="Helical" evidence="1">
    <location>
        <begin position="39"/>
        <end position="61"/>
    </location>
</feature>
<name>A0ABR6WH57_9FIRM</name>
<feature type="transmembrane region" description="Helical" evidence="1">
    <location>
        <begin position="145"/>
        <end position="166"/>
    </location>
</feature>
<feature type="transmembrane region" description="Helical" evidence="1">
    <location>
        <begin position="118"/>
        <end position="138"/>
    </location>
</feature>
<protein>
    <submittedName>
        <fullName evidence="2">ABC-2 transporter permease</fullName>
    </submittedName>
</protein>
<organism evidence="2 3">
    <name type="scientific">Acetobacterium tundrae</name>
    <dbReference type="NCBI Taxonomy" id="132932"/>
    <lineage>
        <taxon>Bacteria</taxon>
        <taxon>Bacillati</taxon>
        <taxon>Bacillota</taxon>
        <taxon>Clostridia</taxon>
        <taxon>Eubacteriales</taxon>
        <taxon>Eubacteriaceae</taxon>
        <taxon>Acetobacterium</taxon>
    </lineage>
</organism>
<reference evidence="2 3" key="1">
    <citation type="journal article" date="2020" name="mSystems">
        <title>Defining Genomic and Predicted Metabolic Features of the Acetobacterium Genus.</title>
        <authorList>
            <person name="Ross D.E."/>
            <person name="Marshall C.W."/>
            <person name="Gulliver D."/>
            <person name="May H.D."/>
            <person name="Norman R.S."/>
        </authorList>
    </citation>
    <scope>NUCLEOTIDE SEQUENCE [LARGE SCALE GENOMIC DNA]</scope>
    <source>
        <strain evidence="2 3">DSM 9173</strain>
    </source>
</reference>
<evidence type="ECO:0000313" key="3">
    <source>
        <dbReference type="Proteomes" id="UP000653358"/>
    </source>
</evidence>
<evidence type="ECO:0000313" key="2">
    <source>
        <dbReference type="EMBL" id="MBC3795794.1"/>
    </source>
</evidence>
<dbReference type="EMBL" id="WJBB01000002">
    <property type="protein sequence ID" value="MBC3795794.1"/>
    <property type="molecule type" value="Genomic_DNA"/>
</dbReference>
<keyword evidence="3" id="KW-1185">Reference proteome</keyword>
<proteinExistence type="predicted"/>
<keyword evidence="1" id="KW-0472">Membrane</keyword>
<dbReference type="PANTHER" id="PTHR41309">
    <property type="entry name" value="MEMBRANE PROTEIN-RELATED"/>
    <property type="match status" value="1"/>
</dbReference>
<evidence type="ECO:0000256" key="1">
    <source>
        <dbReference type="SAM" id="Phobius"/>
    </source>
</evidence>
<dbReference type="Proteomes" id="UP000653358">
    <property type="component" value="Unassembled WGS sequence"/>
</dbReference>
<gene>
    <name evidence="2" type="ORF">GH807_01840</name>
</gene>
<dbReference type="InterPro" id="IPR025699">
    <property type="entry name" value="ABC2_memb-like"/>
</dbReference>
<dbReference type="Pfam" id="PF13346">
    <property type="entry name" value="ABC2_membrane_5"/>
    <property type="match status" value="1"/>
</dbReference>
<feature type="transmembrane region" description="Helical" evidence="1">
    <location>
        <begin position="82"/>
        <end position="106"/>
    </location>
</feature>
<sequence length="211" mass="23346">MKGLILKDLINLKKSMKTLGIMLIAFAVLYIPMGNESFLSGMVVLMFAMMVITTMSYDDMAKWDTYALTMPISRKEVVLSKYLLLLMLDLTGVVLALVLAFVGSFFTGTGITVETLMSIFIVLMIAVIFGSVLIPMIYKFGTEKARLMIILCAAVPTAVVLGLAQLNIPFPAIDNEETVFGIIMIAMALISLVIFFASYFISVKIYQKKEF</sequence>
<comment type="caution">
    <text evidence="2">The sequence shown here is derived from an EMBL/GenBank/DDBJ whole genome shotgun (WGS) entry which is preliminary data.</text>
</comment>
<keyword evidence="1" id="KW-1133">Transmembrane helix</keyword>
<feature type="transmembrane region" description="Helical" evidence="1">
    <location>
        <begin position="178"/>
        <end position="201"/>
    </location>
</feature>
<accession>A0ABR6WH57</accession>
<dbReference type="RefSeq" id="WP_148602487.1">
    <property type="nucleotide sequence ID" value="NZ_RXYB01000003.1"/>
</dbReference>
<keyword evidence="1" id="KW-0812">Transmembrane</keyword>
<dbReference type="PANTHER" id="PTHR41309:SF2">
    <property type="entry name" value="MEMBRANE PROTEIN"/>
    <property type="match status" value="1"/>
</dbReference>
<feature type="transmembrane region" description="Helical" evidence="1">
    <location>
        <begin position="16"/>
        <end position="33"/>
    </location>
</feature>